<dbReference type="GO" id="GO:0000978">
    <property type="term" value="F:RNA polymerase II cis-regulatory region sequence-specific DNA binding"/>
    <property type="evidence" value="ECO:0007669"/>
    <property type="project" value="TreeGrafter"/>
</dbReference>
<dbReference type="PANTHER" id="PTHR10270">
    <property type="entry name" value="SOX TRANSCRIPTION FACTOR"/>
    <property type="match status" value="1"/>
</dbReference>
<evidence type="ECO:0000256" key="4">
    <source>
        <dbReference type="SAM" id="MobiDB-lite"/>
    </source>
</evidence>
<dbReference type="Gene3D" id="1.10.30.10">
    <property type="entry name" value="High mobility group box domain"/>
    <property type="match status" value="1"/>
</dbReference>
<dbReference type="SMART" id="SM00398">
    <property type="entry name" value="HMG"/>
    <property type="match status" value="1"/>
</dbReference>
<evidence type="ECO:0000313" key="7">
    <source>
        <dbReference type="Proteomes" id="UP000620124"/>
    </source>
</evidence>
<reference evidence="6" key="1">
    <citation type="submission" date="2020-05" db="EMBL/GenBank/DDBJ databases">
        <title>Mycena genomes resolve the evolution of fungal bioluminescence.</title>
        <authorList>
            <person name="Tsai I.J."/>
        </authorList>
    </citation>
    <scope>NUCLEOTIDE SEQUENCE</scope>
    <source>
        <strain evidence="6">CCC161011</strain>
    </source>
</reference>
<feature type="compositionally biased region" description="Polar residues" evidence="4">
    <location>
        <begin position="235"/>
        <end position="250"/>
    </location>
</feature>
<dbReference type="InterPro" id="IPR050140">
    <property type="entry name" value="SRY-related_HMG-box_TF-like"/>
</dbReference>
<dbReference type="OrthoDB" id="6247875at2759"/>
<keyword evidence="3" id="KW-0539">Nucleus</keyword>
<feature type="domain" description="HMG box" evidence="5">
    <location>
        <begin position="16"/>
        <end position="80"/>
    </location>
</feature>
<feature type="compositionally biased region" description="Basic and acidic residues" evidence="4">
    <location>
        <begin position="84"/>
        <end position="112"/>
    </location>
</feature>
<keyword evidence="2" id="KW-0804">Transcription</keyword>
<feature type="compositionally biased region" description="Low complexity" evidence="4">
    <location>
        <begin position="180"/>
        <end position="191"/>
    </location>
</feature>
<dbReference type="Pfam" id="PF00505">
    <property type="entry name" value="HMG_box"/>
    <property type="match status" value="1"/>
</dbReference>
<evidence type="ECO:0000256" key="3">
    <source>
        <dbReference type="PROSITE-ProRule" id="PRU00267"/>
    </source>
</evidence>
<feature type="DNA-binding region" description="HMG box" evidence="3">
    <location>
        <begin position="16"/>
        <end position="80"/>
    </location>
</feature>
<feature type="compositionally biased region" description="Low complexity" evidence="4">
    <location>
        <begin position="206"/>
        <end position="216"/>
    </location>
</feature>
<dbReference type="PANTHER" id="PTHR10270:SF161">
    <property type="entry name" value="SEX-DETERMINING REGION Y PROTEIN"/>
    <property type="match status" value="1"/>
</dbReference>
<dbReference type="Proteomes" id="UP000620124">
    <property type="component" value="Unassembled WGS sequence"/>
</dbReference>
<feature type="region of interest" description="Disordered" evidence="4">
    <location>
        <begin position="373"/>
        <end position="462"/>
    </location>
</feature>
<evidence type="ECO:0000313" key="6">
    <source>
        <dbReference type="EMBL" id="KAF7362063.1"/>
    </source>
</evidence>
<accession>A0A8H6YLF8</accession>
<gene>
    <name evidence="6" type="ORF">MVEN_00551800</name>
</gene>
<protein>
    <submittedName>
        <fullName evidence="6">HMG box domain-containing protein</fullName>
    </submittedName>
</protein>
<feature type="region of interest" description="Disordered" evidence="4">
    <location>
        <begin position="72"/>
        <end position="265"/>
    </location>
</feature>
<feature type="compositionally biased region" description="Polar residues" evidence="4">
    <location>
        <begin position="373"/>
        <end position="383"/>
    </location>
</feature>
<feature type="compositionally biased region" description="Polar residues" evidence="4">
    <location>
        <begin position="392"/>
        <end position="402"/>
    </location>
</feature>
<feature type="region of interest" description="Disordered" evidence="4">
    <location>
        <begin position="1"/>
        <end position="20"/>
    </location>
</feature>
<dbReference type="GO" id="GO:0001228">
    <property type="term" value="F:DNA-binding transcription activator activity, RNA polymerase II-specific"/>
    <property type="evidence" value="ECO:0007669"/>
    <property type="project" value="TreeGrafter"/>
</dbReference>
<dbReference type="SUPFAM" id="SSF47095">
    <property type="entry name" value="HMG-box"/>
    <property type="match status" value="1"/>
</dbReference>
<dbReference type="GO" id="GO:0030154">
    <property type="term" value="P:cell differentiation"/>
    <property type="evidence" value="ECO:0007669"/>
    <property type="project" value="TreeGrafter"/>
</dbReference>
<dbReference type="PROSITE" id="PS50118">
    <property type="entry name" value="HMG_BOX_2"/>
    <property type="match status" value="1"/>
</dbReference>
<dbReference type="AlphaFoldDB" id="A0A8H6YLF8"/>
<dbReference type="InterPro" id="IPR009071">
    <property type="entry name" value="HMG_box_dom"/>
</dbReference>
<evidence type="ECO:0000256" key="2">
    <source>
        <dbReference type="ARBA" id="ARBA00023163"/>
    </source>
</evidence>
<feature type="compositionally biased region" description="Pro residues" evidence="4">
    <location>
        <begin position="113"/>
        <end position="123"/>
    </location>
</feature>
<sequence>MAGPIRTPPGTTKVQPPRPPNAWILYRADKAKVVGRKAQADVSKEISAMWKAELPHIRTEYERRADIKKAEHAAMYPNYRFQPVKREEKERLAAVKKQEKERRKEAQRRGRADPPPAPMPAPQPSRQYAPNPALMLDPLAPYYQAEQRYGPNGPTPPLSAAPSPTASIVSDLAISRVEESSASPSAHASPYPQTPSSVYESPAMPPSAFTATFSSSQSPEPDPSASGTVPEWKEPQSSQRPSLITTSGNWMSGFGGQGESRPQEFLSFDLPNPQMQAWGANESDFNEIGAILSATGDPSIFELSNFDPQSLLDHPTGQLEVSLGQMNFPGFEDPIPNMSDFPYYVPQSYTANISPTDFPSDFSSLFPPLDASTPSSNDYNGGYNTDDFLNFDENNPDVSSSHPAPVAEQRQLETTPTRPAYVPPSGAALSSTRRVGGKWRPPPEDSPIDQSPPRTAWGGVHA</sequence>
<dbReference type="InterPro" id="IPR036910">
    <property type="entry name" value="HMG_box_dom_sf"/>
</dbReference>
<dbReference type="CDD" id="cd01389">
    <property type="entry name" value="HMG-box_ROX1-like"/>
    <property type="match status" value="1"/>
</dbReference>
<proteinExistence type="predicted"/>
<comment type="caution">
    <text evidence="6">The sequence shown here is derived from an EMBL/GenBank/DDBJ whole genome shotgun (WGS) entry which is preliminary data.</text>
</comment>
<keyword evidence="1 3" id="KW-0238">DNA-binding</keyword>
<evidence type="ECO:0000259" key="5">
    <source>
        <dbReference type="PROSITE" id="PS50118"/>
    </source>
</evidence>
<dbReference type="GO" id="GO:0005634">
    <property type="term" value="C:nucleus"/>
    <property type="evidence" value="ECO:0007669"/>
    <property type="project" value="UniProtKB-UniRule"/>
</dbReference>
<keyword evidence="7" id="KW-1185">Reference proteome</keyword>
<evidence type="ECO:0000256" key="1">
    <source>
        <dbReference type="ARBA" id="ARBA00023125"/>
    </source>
</evidence>
<name>A0A8H6YLF8_9AGAR</name>
<dbReference type="EMBL" id="JACAZI010000004">
    <property type="protein sequence ID" value="KAF7362063.1"/>
    <property type="molecule type" value="Genomic_DNA"/>
</dbReference>
<organism evidence="6 7">
    <name type="scientific">Mycena venus</name>
    <dbReference type="NCBI Taxonomy" id="2733690"/>
    <lineage>
        <taxon>Eukaryota</taxon>
        <taxon>Fungi</taxon>
        <taxon>Dikarya</taxon>
        <taxon>Basidiomycota</taxon>
        <taxon>Agaricomycotina</taxon>
        <taxon>Agaricomycetes</taxon>
        <taxon>Agaricomycetidae</taxon>
        <taxon>Agaricales</taxon>
        <taxon>Marasmiineae</taxon>
        <taxon>Mycenaceae</taxon>
        <taxon>Mycena</taxon>
    </lineage>
</organism>